<dbReference type="Gene3D" id="2.60.260.20">
    <property type="entry name" value="Urease metallochaperone UreE, N-terminal domain"/>
    <property type="match status" value="2"/>
</dbReference>
<dbReference type="GO" id="GO:0005524">
    <property type="term" value="F:ATP binding"/>
    <property type="evidence" value="ECO:0007669"/>
    <property type="project" value="InterPro"/>
</dbReference>
<dbReference type="InterPro" id="IPR008971">
    <property type="entry name" value="HSP40/DnaJ_pept-bd"/>
</dbReference>
<keyword evidence="2" id="KW-0677">Repeat</keyword>
<dbReference type="FunFam" id="2.10.230.10:FF:000001">
    <property type="entry name" value="DnaJ subfamily A member 2"/>
    <property type="match status" value="1"/>
</dbReference>
<dbReference type="EMBL" id="CP014585">
    <property type="protein sequence ID" value="ANZ76245.1"/>
    <property type="molecule type" value="Genomic_DNA"/>
</dbReference>
<feature type="region of interest" description="Disordered" evidence="8">
    <location>
        <begin position="445"/>
        <end position="469"/>
    </location>
</feature>
<dbReference type="GO" id="GO:0042026">
    <property type="term" value="P:protein refolding"/>
    <property type="evidence" value="ECO:0007669"/>
    <property type="project" value="TreeGrafter"/>
</dbReference>
<dbReference type="SMART" id="SM00271">
    <property type="entry name" value="DnaJ"/>
    <property type="match status" value="1"/>
</dbReference>
<protein>
    <recommendedName>
        <fullName evidence="6">DnaJ homolog 1, mitochondrial</fullName>
    </recommendedName>
</protein>
<dbReference type="SUPFAM" id="SSF49493">
    <property type="entry name" value="HSP40/DnaJ peptide-binding domain"/>
    <property type="match status" value="2"/>
</dbReference>
<dbReference type="FunFam" id="2.60.260.20:FF:000005">
    <property type="entry name" value="Chaperone protein dnaJ 1, mitochondrial"/>
    <property type="match status" value="1"/>
</dbReference>
<dbReference type="Pfam" id="PF00684">
    <property type="entry name" value="DnaJ_CXXCXGXG"/>
    <property type="match status" value="1"/>
</dbReference>
<organism evidence="11 12">
    <name type="scientific">Komagataella pastoris</name>
    <name type="common">Yeast</name>
    <name type="synonym">Pichia pastoris</name>
    <dbReference type="NCBI Taxonomy" id="4922"/>
    <lineage>
        <taxon>Eukaryota</taxon>
        <taxon>Fungi</taxon>
        <taxon>Dikarya</taxon>
        <taxon>Ascomycota</taxon>
        <taxon>Saccharomycotina</taxon>
        <taxon>Pichiomycetes</taxon>
        <taxon>Pichiales</taxon>
        <taxon>Pichiaceae</taxon>
        <taxon>Komagataella</taxon>
    </lineage>
</organism>
<evidence type="ECO:0000256" key="5">
    <source>
        <dbReference type="ARBA" id="ARBA00023186"/>
    </source>
</evidence>
<dbReference type="InterPro" id="IPR012724">
    <property type="entry name" value="DnaJ"/>
</dbReference>
<evidence type="ECO:0000256" key="1">
    <source>
        <dbReference type="ARBA" id="ARBA00022723"/>
    </source>
</evidence>
<dbReference type="Pfam" id="PF00226">
    <property type="entry name" value="DnaJ"/>
    <property type="match status" value="1"/>
</dbReference>
<feature type="zinc finger region" description="CR-type" evidence="7">
    <location>
        <begin position="210"/>
        <end position="290"/>
    </location>
</feature>
<keyword evidence="5" id="KW-0143">Chaperone</keyword>
<dbReference type="CDD" id="cd10719">
    <property type="entry name" value="DnaJ_zf"/>
    <property type="match status" value="1"/>
</dbReference>
<evidence type="ECO:0000256" key="7">
    <source>
        <dbReference type="PROSITE-ProRule" id="PRU00546"/>
    </source>
</evidence>
<evidence type="ECO:0000256" key="6">
    <source>
        <dbReference type="ARBA" id="ARBA00072890"/>
    </source>
</evidence>
<dbReference type="SUPFAM" id="SSF46565">
    <property type="entry name" value="Chaperone J-domain"/>
    <property type="match status" value="1"/>
</dbReference>
<evidence type="ECO:0000256" key="2">
    <source>
        <dbReference type="ARBA" id="ARBA00022737"/>
    </source>
</evidence>
<evidence type="ECO:0000256" key="4">
    <source>
        <dbReference type="ARBA" id="ARBA00022833"/>
    </source>
</evidence>
<dbReference type="PANTHER" id="PTHR43096">
    <property type="entry name" value="DNAJ HOMOLOG 1, MITOCHONDRIAL-RELATED"/>
    <property type="match status" value="1"/>
</dbReference>
<keyword evidence="12" id="KW-1185">Reference proteome</keyword>
<dbReference type="InterPro" id="IPR036410">
    <property type="entry name" value="HSP_DnaJ_Cys-rich_dom_sf"/>
</dbReference>
<feature type="domain" description="J" evidence="9">
    <location>
        <begin position="53"/>
        <end position="117"/>
    </location>
</feature>
<evidence type="ECO:0000313" key="11">
    <source>
        <dbReference type="EMBL" id="ANZ76245.1"/>
    </source>
</evidence>
<dbReference type="PANTHER" id="PTHR43096:SF52">
    <property type="entry name" value="DNAJ HOMOLOG 1, MITOCHONDRIAL-RELATED"/>
    <property type="match status" value="1"/>
</dbReference>
<evidence type="ECO:0000259" key="10">
    <source>
        <dbReference type="PROSITE" id="PS51188"/>
    </source>
</evidence>
<feature type="domain" description="CR-type" evidence="10">
    <location>
        <begin position="210"/>
        <end position="290"/>
    </location>
</feature>
<name>A0A1B2JEH0_PICPA</name>
<dbReference type="PRINTS" id="PR00625">
    <property type="entry name" value="JDOMAIN"/>
</dbReference>
<dbReference type="AlphaFoldDB" id="A0A1B2JEH0"/>
<dbReference type="Gene3D" id="1.10.287.110">
    <property type="entry name" value="DnaJ domain"/>
    <property type="match status" value="1"/>
</dbReference>
<proteinExistence type="inferred from homology"/>
<gene>
    <name evidence="11" type="primary">MDJ1</name>
    <name evidence="11" type="ORF">ATY40_BA7502217</name>
</gene>
<reference evidence="11 12" key="1">
    <citation type="submission" date="2016-02" db="EMBL/GenBank/DDBJ databases">
        <title>Comparative genomic and transcriptomic foundation for Pichia pastoris.</title>
        <authorList>
            <person name="Love K.R."/>
            <person name="Shah K.A."/>
            <person name="Whittaker C.A."/>
            <person name="Wu J."/>
            <person name="Bartlett M.C."/>
            <person name="Ma D."/>
            <person name="Leeson R.L."/>
            <person name="Priest M."/>
            <person name="Young S.K."/>
            <person name="Love J.C."/>
        </authorList>
    </citation>
    <scope>NUCLEOTIDE SEQUENCE [LARGE SCALE GENOMIC DNA]</scope>
    <source>
        <strain evidence="11 12">ATCC 28485</strain>
    </source>
</reference>
<dbReference type="Pfam" id="PF01556">
    <property type="entry name" value="DnaJ_C"/>
    <property type="match status" value="1"/>
</dbReference>
<dbReference type="CDD" id="cd06257">
    <property type="entry name" value="DnaJ"/>
    <property type="match status" value="1"/>
</dbReference>
<keyword evidence="4 7" id="KW-0862">Zinc</keyword>
<dbReference type="GO" id="GO:0005737">
    <property type="term" value="C:cytoplasm"/>
    <property type="evidence" value="ECO:0007669"/>
    <property type="project" value="TreeGrafter"/>
</dbReference>
<accession>A0A1B2JEH0</accession>
<dbReference type="InterPro" id="IPR018253">
    <property type="entry name" value="DnaJ_domain_CS"/>
</dbReference>
<evidence type="ECO:0000256" key="8">
    <source>
        <dbReference type="SAM" id="MobiDB-lite"/>
    </source>
</evidence>
<dbReference type="PROSITE" id="PS51188">
    <property type="entry name" value="ZF_CR"/>
    <property type="match status" value="1"/>
</dbReference>
<dbReference type="Proteomes" id="UP000094565">
    <property type="component" value="Chromosome 2"/>
</dbReference>
<evidence type="ECO:0000259" key="9">
    <source>
        <dbReference type="PROSITE" id="PS50076"/>
    </source>
</evidence>
<evidence type="ECO:0000313" key="12">
    <source>
        <dbReference type="Proteomes" id="UP000094565"/>
    </source>
</evidence>
<dbReference type="GO" id="GO:0008270">
    <property type="term" value="F:zinc ion binding"/>
    <property type="evidence" value="ECO:0007669"/>
    <property type="project" value="UniProtKB-KW"/>
</dbReference>
<sequence length="492" mass="53302">MSQRFLQGMNRRLPRFIWLQTKQPLLSRAFQRHPLSRYQARGFHGSAARLISDPYKTLNVDRNASTSDIKKAYYKLAKQYHPDINKEKGAEKKFHDIQAAYEILSDTEKKQQFDQFGTVFDSDGNPMGGSGGRGGPGNPFAGGNPFGAGNPFGNTAGGFSFNLEDLFGDAFNGANRQGGRSGGRASYMEQYQGNDVEILKTISFKESIFGTNASVNYNVLDACNTCEGTGLKKGKKKSTCSTCNGSGASVHYLQGFQMSSTCNACGGTGVTISKDDQCGHCHGNGVGQSSKTTEVKLPCGIRDGTRLRVSGAGDAPNVTKGPNIRTIKGDLIIRVRVKPDPRYSRDGNDIVYNCEIPMTTAALGGQVEIPTLDDTKLRLKVPIGTQHGRTVSIPGQGVPIHGSLSNRGALKVQFNVKVLRPDNATQTALLEALADTFNDTTAKKVNPSWKPFENSAPPAEGEDSDHPSRLKKIESFLSDAFKRITNKKDDCK</sequence>
<dbReference type="InterPro" id="IPR001623">
    <property type="entry name" value="DnaJ_domain"/>
</dbReference>
<keyword evidence="1 7" id="KW-0479">Metal-binding</keyword>
<dbReference type="Gene3D" id="2.10.230.10">
    <property type="entry name" value="Heat shock protein DnaJ, cysteine-rich domain"/>
    <property type="match status" value="1"/>
</dbReference>
<dbReference type="GO" id="GO:0051082">
    <property type="term" value="F:unfolded protein binding"/>
    <property type="evidence" value="ECO:0007669"/>
    <property type="project" value="InterPro"/>
</dbReference>
<dbReference type="InterPro" id="IPR002939">
    <property type="entry name" value="DnaJ_C"/>
</dbReference>
<dbReference type="GO" id="GO:0009408">
    <property type="term" value="P:response to heat"/>
    <property type="evidence" value="ECO:0007669"/>
    <property type="project" value="InterPro"/>
</dbReference>
<dbReference type="PROSITE" id="PS00636">
    <property type="entry name" value="DNAJ_1"/>
    <property type="match status" value="1"/>
</dbReference>
<dbReference type="InterPro" id="IPR001305">
    <property type="entry name" value="HSP_DnaJ_Cys-rich_dom"/>
</dbReference>
<keyword evidence="3 7" id="KW-0863">Zinc-finger</keyword>
<dbReference type="HAMAP" id="MF_01152">
    <property type="entry name" value="DnaJ"/>
    <property type="match status" value="1"/>
</dbReference>
<evidence type="ECO:0000256" key="3">
    <source>
        <dbReference type="ARBA" id="ARBA00022771"/>
    </source>
</evidence>
<dbReference type="PROSITE" id="PS50076">
    <property type="entry name" value="DNAJ_2"/>
    <property type="match status" value="1"/>
</dbReference>
<dbReference type="SUPFAM" id="SSF57938">
    <property type="entry name" value="DnaJ/Hsp40 cysteine-rich domain"/>
    <property type="match status" value="1"/>
</dbReference>
<dbReference type="CDD" id="cd10747">
    <property type="entry name" value="DnaJ_C"/>
    <property type="match status" value="1"/>
</dbReference>
<dbReference type="InterPro" id="IPR036869">
    <property type="entry name" value="J_dom_sf"/>
</dbReference>
<dbReference type="OrthoDB" id="10256793at2759"/>
<dbReference type="GO" id="GO:0031072">
    <property type="term" value="F:heat shock protein binding"/>
    <property type="evidence" value="ECO:0007669"/>
    <property type="project" value="InterPro"/>
</dbReference>